<evidence type="ECO:0000313" key="2">
    <source>
        <dbReference type="Proteomes" id="UP000260649"/>
    </source>
</evidence>
<dbReference type="AlphaFoldDB" id="A0A3E2B4M2"/>
<proteinExistence type="predicted"/>
<gene>
    <name evidence="1" type="ORF">DV520_04325</name>
</gene>
<dbReference type="EMBL" id="QQRQ01000005">
    <property type="protein sequence ID" value="RFT06931.1"/>
    <property type="molecule type" value="Genomic_DNA"/>
</dbReference>
<dbReference type="Proteomes" id="UP000260649">
    <property type="component" value="Unassembled WGS sequence"/>
</dbReference>
<name>A0A3E2B4M2_9FIRM</name>
<reference evidence="1 2" key="1">
    <citation type="submission" date="2018-07" db="EMBL/GenBank/DDBJ databases">
        <title>GABA Modulating Bacteria of the Human Gut Microbiota.</title>
        <authorList>
            <person name="Strandwitz P."/>
            <person name="Kim K.H."/>
            <person name="Terekhova D."/>
            <person name="Liu J.K."/>
            <person name="Sharma A."/>
            <person name="Levering J."/>
            <person name="Mcdonald D."/>
            <person name="Dietrich D."/>
            <person name="Ramadhar T.R."/>
            <person name="Lekbua A."/>
            <person name="Mroue N."/>
            <person name="Liston C."/>
            <person name="Stewart E.J."/>
            <person name="Dubin M.J."/>
            <person name="Zengler K."/>
            <person name="Knight R."/>
            <person name="Gilbert J.A."/>
            <person name="Clardy J."/>
            <person name="Lewis K."/>
        </authorList>
    </citation>
    <scope>NUCLEOTIDE SEQUENCE [LARGE SCALE GENOMIC DNA]</scope>
    <source>
        <strain evidence="1 2">KLE1738</strain>
    </source>
</reference>
<dbReference type="RefSeq" id="WP_117141902.1">
    <property type="nucleotide sequence ID" value="NZ_CAKXKJ010000004.1"/>
</dbReference>
<organism evidence="1 2">
    <name type="scientific">Evtepia gabavorous</name>
    <dbReference type="NCBI Taxonomy" id="2211183"/>
    <lineage>
        <taxon>Bacteria</taxon>
        <taxon>Bacillati</taxon>
        <taxon>Bacillota</taxon>
        <taxon>Clostridia</taxon>
        <taxon>Eubacteriales</taxon>
        <taxon>Evtepia</taxon>
    </lineage>
</organism>
<dbReference type="GeneID" id="97994965"/>
<comment type="caution">
    <text evidence="1">The sequence shown here is derived from an EMBL/GenBank/DDBJ whole genome shotgun (WGS) entry which is preliminary data.</text>
</comment>
<dbReference type="SUPFAM" id="SSF69279">
    <property type="entry name" value="Phage tail proteins"/>
    <property type="match status" value="1"/>
</dbReference>
<sequence length="316" mass="35143">MEWTMLCYDGTEYTLPTPVAWRLNYGLGTPCDSVWVKTLWSAGQESRLADGTRLRVTEKGETLFFGVIDECETQWSPAGCVAEITGRGLQALLLDNQAEAADYGQATLAEILRRYVTPYGVGLEKAVSLPAVQGFSVASGSSCWKVLYTFARYYAGVTPRFTRAGKLALHPWEDKTPAALDETAPVTRVVRRDQRYGVLSQVTVKDVTGWTRQTEFNEDFRRRGGQCSRVILLPKDTGFQARRYQAKFQLDRSAAERLVIEVTVALPFAAWPGDLVRLTRTGWSGNGTYRVRESRVCLGELGHETTLVLGDPQGVL</sequence>
<dbReference type="Gene3D" id="3.55.50.10">
    <property type="entry name" value="Baseplate protein-like domains"/>
    <property type="match status" value="1"/>
</dbReference>
<keyword evidence="2" id="KW-1185">Reference proteome</keyword>
<evidence type="ECO:0000313" key="1">
    <source>
        <dbReference type="EMBL" id="RFT06931.1"/>
    </source>
</evidence>
<evidence type="ECO:0008006" key="3">
    <source>
        <dbReference type="Google" id="ProtNLM"/>
    </source>
</evidence>
<protein>
    <recommendedName>
        <fullName evidence="3">Mu-like prophage tail protein gpP</fullName>
    </recommendedName>
</protein>
<accession>A0A3E2B4M2</accession>
<dbReference type="OrthoDB" id="1857919at2"/>